<evidence type="ECO:0000256" key="9">
    <source>
        <dbReference type="ARBA" id="ARBA00023180"/>
    </source>
</evidence>
<dbReference type="GO" id="GO:0008375">
    <property type="term" value="F:acetylglucosaminyltransferase activity"/>
    <property type="evidence" value="ECO:0007669"/>
    <property type="project" value="TreeGrafter"/>
</dbReference>
<gene>
    <name evidence="12" type="ORF">EGW08_011920</name>
</gene>
<keyword evidence="5 11" id="KW-0812">Transmembrane</keyword>
<dbReference type="InterPro" id="IPR003406">
    <property type="entry name" value="Glyco_trans_14"/>
</dbReference>
<protein>
    <submittedName>
        <fullName evidence="12">Uncharacterized protein</fullName>
    </submittedName>
</protein>
<name>A0A433TFM8_ELYCH</name>
<keyword evidence="4" id="KW-0808">Transferase</keyword>
<evidence type="ECO:0000256" key="6">
    <source>
        <dbReference type="ARBA" id="ARBA00022968"/>
    </source>
</evidence>
<keyword evidence="3" id="KW-0328">Glycosyltransferase</keyword>
<dbReference type="PANTHER" id="PTHR19297:SF191">
    <property type="entry name" value="PROTEIN XYLOSYLTRANSFERASE"/>
    <property type="match status" value="1"/>
</dbReference>
<dbReference type="OrthoDB" id="6150037at2759"/>
<feature type="transmembrane region" description="Helical" evidence="11">
    <location>
        <begin position="33"/>
        <end position="54"/>
    </location>
</feature>
<comment type="caution">
    <text evidence="12">The sequence shown here is derived from an EMBL/GenBank/DDBJ whole genome shotgun (WGS) entry which is preliminary data.</text>
</comment>
<evidence type="ECO:0000256" key="2">
    <source>
        <dbReference type="ARBA" id="ARBA00004922"/>
    </source>
</evidence>
<evidence type="ECO:0000256" key="10">
    <source>
        <dbReference type="ARBA" id="ARBA00038150"/>
    </source>
</evidence>
<evidence type="ECO:0000256" key="11">
    <source>
        <dbReference type="SAM" id="Phobius"/>
    </source>
</evidence>
<comment type="similarity">
    <text evidence="10">Belongs to the glycosyltransferase 14 family.</text>
</comment>
<reference evidence="12 13" key="1">
    <citation type="submission" date="2019-01" db="EMBL/GenBank/DDBJ databases">
        <title>A draft genome assembly of the solar-powered sea slug Elysia chlorotica.</title>
        <authorList>
            <person name="Cai H."/>
            <person name="Li Q."/>
            <person name="Fang X."/>
            <person name="Li J."/>
            <person name="Curtis N.E."/>
            <person name="Altenburger A."/>
            <person name="Shibata T."/>
            <person name="Feng M."/>
            <person name="Maeda T."/>
            <person name="Schwartz J.A."/>
            <person name="Shigenobu S."/>
            <person name="Lundholm N."/>
            <person name="Nishiyama T."/>
            <person name="Yang H."/>
            <person name="Hasebe M."/>
            <person name="Li S."/>
            <person name="Pierce S.K."/>
            <person name="Wang J."/>
        </authorList>
    </citation>
    <scope>NUCLEOTIDE SEQUENCE [LARGE SCALE GENOMIC DNA]</scope>
    <source>
        <strain evidence="12">EC2010</strain>
        <tissue evidence="12">Whole organism of an adult</tissue>
    </source>
</reference>
<dbReference type="AlphaFoldDB" id="A0A433TFM8"/>
<dbReference type="PANTHER" id="PTHR19297">
    <property type="entry name" value="GLYCOSYLTRANSFERASE 14 FAMILY MEMBER"/>
    <property type="match status" value="1"/>
</dbReference>
<proteinExistence type="inferred from homology"/>
<comment type="pathway">
    <text evidence="2">Protein modification; protein glycosylation.</text>
</comment>
<sequence length="325" mass="37995">MKLSTIRQKCYWLARLLPRAATKRWRLTKVRKACRPYIALASLIALVGLLYLFVVNSASSPILSLKPSLQQQDTKLRCFDAQKDEHFQDVDKDPMENIKFYLDDLDMSAAYLNKWVGFQGMERVNCPMALSVRTVNRVYPQHVNRTFTQDIYEDAQNCSFFVQKYGFSRYPRPVRLEEDFPIAYIVLFHKDLDQFLFLLRAIYRPHNAYCLAIDTKSPLRFHAATRALVRCLPNVFVSSKLMDVIYGGMSRLMVDINCFKDLMKHPVKWKYIINTPGQQFPLRTNLEMVQILTLFAGTNDILGKHVVEEKWKYKYVHVLVNNETS</sequence>
<dbReference type="STRING" id="188477.A0A433TFM8"/>
<evidence type="ECO:0000256" key="8">
    <source>
        <dbReference type="ARBA" id="ARBA00023136"/>
    </source>
</evidence>
<evidence type="ECO:0000256" key="3">
    <source>
        <dbReference type="ARBA" id="ARBA00022676"/>
    </source>
</evidence>
<feature type="non-terminal residue" evidence="12">
    <location>
        <position position="325"/>
    </location>
</feature>
<keyword evidence="6" id="KW-0735">Signal-anchor</keyword>
<evidence type="ECO:0000256" key="7">
    <source>
        <dbReference type="ARBA" id="ARBA00022989"/>
    </source>
</evidence>
<comment type="subcellular location">
    <subcellularLocation>
        <location evidence="1">Membrane</location>
        <topology evidence="1">Single-pass type II membrane protein</topology>
    </subcellularLocation>
</comment>
<evidence type="ECO:0000313" key="13">
    <source>
        <dbReference type="Proteomes" id="UP000271974"/>
    </source>
</evidence>
<keyword evidence="9" id="KW-0325">Glycoprotein</keyword>
<keyword evidence="7 11" id="KW-1133">Transmembrane helix</keyword>
<evidence type="ECO:0000256" key="5">
    <source>
        <dbReference type="ARBA" id="ARBA00022692"/>
    </source>
</evidence>
<dbReference type="Proteomes" id="UP000271974">
    <property type="component" value="Unassembled WGS sequence"/>
</dbReference>
<keyword evidence="13" id="KW-1185">Reference proteome</keyword>
<keyword evidence="8 11" id="KW-0472">Membrane</keyword>
<dbReference type="GO" id="GO:0016020">
    <property type="term" value="C:membrane"/>
    <property type="evidence" value="ECO:0007669"/>
    <property type="project" value="UniProtKB-SubCell"/>
</dbReference>
<dbReference type="EMBL" id="RQTK01000399">
    <property type="protein sequence ID" value="RUS80319.1"/>
    <property type="molecule type" value="Genomic_DNA"/>
</dbReference>
<evidence type="ECO:0000313" key="12">
    <source>
        <dbReference type="EMBL" id="RUS80319.1"/>
    </source>
</evidence>
<evidence type="ECO:0000256" key="4">
    <source>
        <dbReference type="ARBA" id="ARBA00022679"/>
    </source>
</evidence>
<evidence type="ECO:0000256" key="1">
    <source>
        <dbReference type="ARBA" id="ARBA00004606"/>
    </source>
</evidence>
<organism evidence="12 13">
    <name type="scientific">Elysia chlorotica</name>
    <name type="common">Eastern emerald elysia</name>
    <name type="synonym">Sea slug</name>
    <dbReference type="NCBI Taxonomy" id="188477"/>
    <lineage>
        <taxon>Eukaryota</taxon>
        <taxon>Metazoa</taxon>
        <taxon>Spiralia</taxon>
        <taxon>Lophotrochozoa</taxon>
        <taxon>Mollusca</taxon>
        <taxon>Gastropoda</taxon>
        <taxon>Heterobranchia</taxon>
        <taxon>Euthyneura</taxon>
        <taxon>Panpulmonata</taxon>
        <taxon>Sacoglossa</taxon>
        <taxon>Placobranchoidea</taxon>
        <taxon>Plakobranchidae</taxon>
        <taxon>Elysia</taxon>
    </lineage>
</organism>
<accession>A0A433TFM8</accession>
<dbReference type="Pfam" id="PF02485">
    <property type="entry name" value="Branch"/>
    <property type="match status" value="1"/>
</dbReference>